<keyword evidence="1" id="KW-0694">RNA-binding</keyword>
<dbReference type="RefSeq" id="WP_196275272.1">
    <property type="nucleotide sequence ID" value="NZ_JADQDC010000004.1"/>
</dbReference>
<name>A0ABS0HFA5_9SPHN</name>
<feature type="domain" description="RNA-binding S4" evidence="2">
    <location>
        <begin position="1"/>
        <end position="63"/>
    </location>
</feature>
<proteinExistence type="predicted"/>
<evidence type="ECO:0000256" key="1">
    <source>
        <dbReference type="PROSITE-ProRule" id="PRU00182"/>
    </source>
</evidence>
<protein>
    <submittedName>
        <fullName evidence="3">RNA-binding S4 domain-containing protein</fullName>
    </submittedName>
</protein>
<dbReference type="SUPFAM" id="SSF55174">
    <property type="entry name" value="Alpha-L RNA-binding motif"/>
    <property type="match status" value="1"/>
</dbReference>
<evidence type="ECO:0000313" key="4">
    <source>
        <dbReference type="Proteomes" id="UP000600799"/>
    </source>
</evidence>
<dbReference type="SMART" id="SM00363">
    <property type="entry name" value="S4"/>
    <property type="match status" value="1"/>
</dbReference>
<dbReference type="CDD" id="cd00165">
    <property type="entry name" value="S4"/>
    <property type="match status" value="1"/>
</dbReference>
<evidence type="ECO:0000259" key="2">
    <source>
        <dbReference type="SMART" id="SM00363"/>
    </source>
</evidence>
<dbReference type="Pfam" id="PF01479">
    <property type="entry name" value="S4"/>
    <property type="match status" value="1"/>
</dbReference>
<gene>
    <name evidence="3" type="ORF">I2488_08015</name>
</gene>
<dbReference type="InterPro" id="IPR002942">
    <property type="entry name" value="S4_RNA-bd"/>
</dbReference>
<dbReference type="InterPro" id="IPR036986">
    <property type="entry name" value="S4_RNA-bd_sf"/>
</dbReference>
<accession>A0ABS0HFA5</accession>
<reference evidence="3 4" key="1">
    <citation type="submission" date="2020-11" db="EMBL/GenBank/DDBJ databases">
        <title>The genome sequence of Novosphingobium sp. 1Y9A.</title>
        <authorList>
            <person name="Liu Y."/>
        </authorList>
    </citation>
    <scope>NUCLEOTIDE SEQUENCE [LARGE SCALE GENOMIC DNA]</scope>
    <source>
        <strain evidence="3 4">1Y9A</strain>
    </source>
</reference>
<organism evidence="3 4">
    <name type="scientific">Novosphingobium jiangmenense</name>
    <dbReference type="NCBI Taxonomy" id="2791981"/>
    <lineage>
        <taxon>Bacteria</taxon>
        <taxon>Pseudomonadati</taxon>
        <taxon>Pseudomonadota</taxon>
        <taxon>Alphaproteobacteria</taxon>
        <taxon>Sphingomonadales</taxon>
        <taxon>Sphingomonadaceae</taxon>
        <taxon>Novosphingobium</taxon>
    </lineage>
</organism>
<dbReference type="Proteomes" id="UP000600799">
    <property type="component" value="Unassembled WGS sequence"/>
</dbReference>
<keyword evidence="4" id="KW-1185">Reference proteome</keyword>
<evidence type="ECO:0000313" key="3">
    <source>
        <dbReference type="EMBL" id="MBF9150946.1"/>
    </source>
</evidence>
<dbReference type="PROSITE" id="PS50889">
    <property type="entry name" value="S4"/>
    <property type="match status" value="1"/>
</dbReference>
<comment type="caution">
    <text evidence="3">The sequence shown here is derived from an EMBL/GenBank/DDBJ whole genome shotgun (WGS) entry which is preliminary data.</text>
</comment>
<dbReference type="Gene3D" id="3.10.290.10">
    <property type="entry name" value="RNA-binding S4 domain"/>
    <property type="match status" value="1"/>
</dbReference>
<dbReference type="EMBL" id="JADQDC010000004">
    <property type="protein sequence ID" value="MBF9150946.1"/>
    <property type="molecule type" value="Genomic_DNA"/>
</dbReference>
<sequence>MRIDKFLWFTRFAGSRGLAQDWVSAGHIRLNGRRIERCSADVRLGDVLVLPMRSRVTVIEVLMIPARRGPAAEAQSCYRLLEIPDQSPPDHAPA</sequence>